<evidence type="ECO:0000256" key="4">
    <source>
        <dbReference type="ARBA" id="ARBA00023163"/>
    </source>
</evidence>
<keyword evidence="3" id="KW-0010">Activator</keyword>
<feature type="domain" description="HTH araC/xylS-type" evidence="5">
    <location>
        <begin position="152"/>
        <end position="250"/>
    </location>
</feature>
<dbReference type="InterPro" id="IPR050204">
    <property type="entry name" value="AraC_XylS_family_regulators"/>
</dbReference>
<dbReference type="InterPro" id="IPR014710">
    <property type="entry name" value="RmlC-like_jellyroll"/>
</dbReference>
<dbReference type="PRINTS" id="PR00032">
    <property type="entry name" value="HTHARAC"/>
</dbReference>
<dbReference type="PANTHER" id="PTHR46796">
    <property type="entry name" value="HTH-TYPE TRANSCRIPTIONAL ACTIVATOR RHAS-RELATED"/>
    <property type="match status" value="1"/>
</dbReference>
<dbReference type="Pfam" id="PF12833">
    <property type="entry name" value="HTH_18"/>
    <property type="match status" value="1"/>
</dbReference>
<dbReference type="SUPFAM" id="SSF51215">
    <property type="entry name" value="Regulatory protein AraC"/>
    <property type="match status" value="1"/>
</dbReference>
<dbReference type="PROSITE" id="PS00041">
    <property type="entry name" value="HTH_ARAC_FAMILY_1"/>
    <property type="match status" value="1"/>
</dbReference>
<organism evidence="6 7">
    <name type="scientific">Paenibacillus gansuensis</name>
    <dbReference type="NCBI Taxonomy" id="306542"/>
    <lineage>
        <taxon>Bacteria</taxon>
        <taxon>Bacillati</taxon>
        <taxon>Bacillota</taxon>
        <taxon>Bacilli</taxon>
        <taxon>Bacillales</taxon>
        <taxon>Paenibacillaceae</taxon>
        <taxon>Paenibacillus</taxon>
    </lineage>
</organism>
<evidence type="ECO:0000256" key="2">
    <source>
        <dbReference type="ARBA" id="ARBA00023125"/>
    </source>
</evidence>
<reference evidence="7" key="1">
    <citation type="journal article" date="2019" name="Int. J. Syst. Evol. Microbiol.">
        <title>The Global Catalogue of Microorganisms (GCM) 10K type strain sequencing project: providing services to taxonomists for standard genome sequencing and annotation.</title>
        <authorList>
            <consortium name="The Broad Institute Genomics Platform"/>
            <consortium name="The Broad Institute Genome Sequencing Center for Infectious Disease"/>
            <person name="Wu L."/>
            <person name="Ma J."/>
        </authorList>
    </citation>
    <scope>NUCLEOTIDE SEQUENCE [LARGE SCALE GENOMIC DNA]</scope>
    <source>
        <strain evidence="7">KCTC 3950</strain>
    </source>
</reference>
<keyword evidence="4" id="KW-0804">Transcription</keyword>
<evidence type="ECO:0000259" key="5">
    <source>
        <dbReference type="PROSITE" id="PS01124"/>
    </source>
</evidence>
<dbReference type="Proteomes" id="UP001597541">
    <property type="component" value="Unassembled WGS sequence"/>
</dbReference>
<name>A0ABW5PEW8_9BACL</name>
<comment type="caution">
    <text evidence="6">The sequence shown here is derived from an EMBL/GenBank/DDBJ whole genome shotgun (WGS) entry which is preliminary data.</text>
</comment>
<protein>
    <submittedName>
        <fullName evidence="6">Helix-turn-helix domain-containing protein</fullName>
    </submittedName>
</protein>
<proteinExistence type="predicted"/>
<dbReference type="PANTHER" id="PTHR46796:SF6">
    <property type="entry name" value="ARAC SUBFAMILY"/>
    <property type="match status" value="1"/>
</dbReference>
<keyword evidence="7" id="KW-1185">Reference proteome</keyword>
<dbReference type="PROSITE" id="PS01124">
    <property type="entry name" value="HTH_ARAC_FAMILY_2"/>
    <property type="match status" value="1"/>
</dbReference>
<dbReference type="SMART" id="SM00342">
    <property type="entry name" value="HTH_ARAC"/>
    <property type="match status" value="1"/>
</dbReference>
<evidence type="ECO:0000256" key="1">
    <source>
        <dbReference type="ARBA" id="ARBA00023015"/>
    </source>
</evidence>
<evidence type="ECO:0000313" key="6">
    <source>
        <dbReference type="EMBL" id="MFD2613916.1"/>
    </source>
</evidence>
<accession>A0ABW5PEW8</accession>
<evidence type="ECO:0000313" key="7">
    <source>
        <dbReference type="Proteomes" id="UP001597541"/>
    </source>
</evidence>
<gene>
    <name evidence="6" type="ORF">ACFSUF_15990</name>
</gene>
<dbReference type="SUPFAM" id="SSF46689">
    <property type="entry name" value="Homeodomain-like"/>
    <property type="match status" value="2"/>
</dbReference>
<dbReference type="EMBL" id="JBHUME010000009">
    <property type="protein sequence ID" value="MFD2613916.1"/>
    <property type="molecule type" value="Genomic_DNA"/>
</dbReference>
<dbReference type="Gene3D" id="1.10.10.60">
    <property type="entry name" value="Homeodomain-like"/>
    <property type="match status" value="2"/>
</dbReference>
<evidence type="ECO:0000256" key="3">
    <source>
        <dbReference type="ARBA" id="ARBA00023159"/>
    </source>
</evidence>
<dbReference type="InterPro" id="IPR009057">
    <property type="entry name" value="Homeodomain-like_sf"/>
</dbReference>
<sequence length="253" mass="29159">MKAELAFFCAAKRDEQTHILLHQHACYEIVYYRDGKGTTLIGPGQHRFSPYTFAVIPPATPHEERHHAPADVWFAGFRTTNGLTFPTGFFQDTEQEQSPIYGLLERMQQEFHDKKPLYEEKLDLLCSELVIELTRVCRPSEAEEPQHTGKLQYVRNYIDENFQQKISLSELAGLAGYSYDRFRHLFKEATGLAPHQYVLNLRLCHARRMLQTTSLPVSYIAHESGFSTDAQFSHLFKRETGLTPLKYRATATT</sequence>
<dbReference type="Gene3D" id="2.60.120.10">
    <property type="entry name" value="Jelly Rolls"/>
    <property type="match status" value="1"/>
</dbReference>
<dbReference type="InterPro" id="IPR018060">
    <property type="entry name" value="HTH_AraC"/>
</dbReference>
<dbReference type="RefSeq" id="WP_377604199.1">
    <property type="nucleotide sequence ID" value="NZ_JBHUME010000009.1"/>
</dbReference>
<dbReference type="InterPro" id="IPR018062">
    <property type="entry name" value="HTH_AraC-typ_CS"/>
</dbReference>
<dbReference type="InterPro" id="IPR037923">
    <property type="entry name" value="HTH-like"/>
</dbReference>
<dbReference type="InterPro" id="IPR020449">
    <property type="entry name" value="Tscrpt_reg_AraC-type_HTH"/>
</dbReference>
<keyword evidence="2" id="KW-0238">DNA-binding</keyword>
<keyword evidence="1" id="KW-0805">Transcription regulation</keyword>